<dbReference type="Proteomes" id="UP000295117">
    <property type="component" value="Unassembled WGS sequence"/>
</dbReference>
<dbReference type="EMBL" id="PECH01000001">
    <property type="protein sequence ID" value="TDZ87358.1"/>
    <property type="molecule type" value="Genomic_DNA"/>
</dbReference>
<evidence type="ECO:0000313" key="2">
    <source>
        <dbReference type="Proteomes" id="UP000295117"/>
    </source>
</evidence>
<organism evidence="1 2">
    <name type="scientific">Mycobacteroides salmoniphilum</name>
    <dbReference type="NCBI Taxonomy" id="404941"/>
    <lineage>
        <taxon>Bacteria</taxon>
        <taxon>Bacillati</taxon>
        <taxon>Actinomycetota</taxon>
        <taxon>Actinomycetes</taxon>
        <taxon>Mycobacteriales</taxon>
        <taxon>Mycobacteriaceae</taxon>
        <taxon>Mycobacteroides</taxon>
    </lineage>
</organism>
<gene>
    <name evidence="1" type="ORF">DE4585_00350</name>
</gene>
<evidence type="ECO:0000313" key="1">
    <source>
        <dbReference type="EMBL" id="TDZ87358.1"/>
    </source>
</evidence>
<reference evidence="1 2" key="1">
    <citation type="journal article" date="2019" name="Sci. Rep.">
        <title>Extended insight into the Mycobacterium chelonae-abscessus complex through whole genome sequencing of Mycobacterium salmoniphilum outbreak and Mycobacterium salmoniphilum-like strains.</title>
        <authorList>
            <person name="Behra P.R.K."/>
            <person name="Das S."/>
            <person name="Pettersson B.M.F."/>
            <person name="Shirreff L."/>
            <person name="DuCote T."/>
            <person name="Jacobsson K.G."/>
            <person name="Ennis D.G."/>
            <person name="Kirsebom L.A."/>
        </authorList>
    </citation>
    <scope>NUCLEOTIDE SEQUENCE [LARGE SCALE GENOMIC DNA]</scope>
    <source>
        <strain evidence="1 2">DE 4585</strain>
    </source>
</reference>
<comment type="caution">
    <text evidence="1">The sequence shown here is derived from an EMBL/GenBank/DDBJ whole genome shotgun (WGS) entry which is preliminary data.</text>
</comment>
<dbReference type="AlphaFoldDB" id="A0A4V3HYU9"/>
<sequence length="239" mass="25657">MGGVTTLRAENSNVGYTNIGPGLAIKVPFTGTIDLDAGDAFGSEVAQVVMDIDLVNGILQPVSVKVVGRDGHPVTGTTLRQVPVKGMAANLIQSVIAAREDTATGTRVSVGLHSPIHLDDAQKARLRDQGPVEESLRAVANFYEFGRVTGYPPAKFVEDNLGLPRTTASKWVRRAREAGFLSDSTPLERIAAQPPMYSAAPLAGAHTDDDPSQFEQNLLAYMAESRRKREEGERDDSET</sequence>
<accession>A0A4V3HYU9</accession>
<protein>
    <submittedName>
        <fullName evidence="1">Uncharacterized protein</fullName>
    </submittedName>
</protein>
<name>A0A4V3HYU9_9MYCO</name>
<proteinExistence type="predicted"/>